<dbReference type="AlphaFoldDB" id="A0A165M582"/>
<gene>
    <name evidence="2" type="ORF">DAEQUDRAFT_814404</name>
</gene>
<keyword evidence="3" id="KW-1185">Reference proteome</keyword>
<protein>
    <submittedName>
        <fullName evidence="2">Uncharacterized protein</fullName>
    </submittedName>
</protein>
<feature type="region of interest" description="Disordered" evidence="1">
    <location>
        <begin position="294"/>
        <end position="336"/>
    </location>
</feature>
<accession>A0A165M582</accession>
<feature type="region of interest" description="Disordered" evidence="1">
    <location>
        <begin position="90"/>
        <end position="175"/>
    </location>
</feature>
<proteinExistence type="predicted"/>
<evidence type="ECO:0000313" key="2">
    <source>
        <dbReference type="EMBL" id="KZT65244.1"/>
    </source>
</evidence>
<name>A0A165M582_9APHY</name>
<evidence type="ECO:0000256" key="1">
    <source>
        <dbReference type="SAM" id="MobiDB-lite"/>
    </source>
</evidence>
<reference evidence="2 3" key="1">
    <citation type="journal article" date="2016" name="Mol. Biol. Evol.">
        <title>Comparative Genomics of Early-Diverging Mushroom-Forming Fungi Provides Insights into the Origins of Lignocellulose Decay Capabilities.</title>
        <authorList>
            <person name="Nagy L.G."/>
            <person name="Riley R."/>
            <person name="Tritt A."/>
            <person name="Adam C."/>
            <person name="Daum C."/>
            <person name="Floudas D."/>
            <person name="Sun H."/>
            <person name="Yadav J.S."/>
            <person name="Pangilinan J."/>
            <person name="Larsson K.H."/>
            <person name="Matsuura K."/>
            <person name="Barry K."/>
            <person name="Labutti K."/>
            <person name="Kuo R."/>
            <person name="Ohm R.A."/>
            <person name="Bhattacharya S.S."/>
            <person name="Shirouzu T."/>
            <person name="Yoshinaga Y."/>
            <person name="Martin F.M."/>
            <person name="Grigoriev I.V."/>
            <person name="Hibbett D.S."/>
        </authorList>
    </citation>
    <scope>NUCLEOTIDE SEQUENCE [LARGE SCALE GENOMIC DNA]</scope>
    <source>
        <strain evidence="2 3">L-15889</strain>
    </source>
</reference>
<dbReference type="EMBL" id="KV429109">
    <property type="protein sequence ID" value="KZT65244.1"/>
    <property type="molecule type" value="Genomic_DNA"/>
</dbReference>
<evidence type="ECO:0000313" key="3">
    <source>
        <dbReference type="Proteomes" id="UP000076727"/>
    </source>
</evidence>
<feature type="compositionally biased region" description="Acidic residues" evidence="1">
    <location>
        <begin position="297"/>
        <end position="307"/>
    </location>
</feature>
<organism evidence="2 3">
    <name type="scientific">Daedalea quercina L-15889</name>
    <dbReference type="NCBI Taxonomy" id="1314783"/>
    <lineage>
        <taxon>Eukaryota</taxon>
        <taxon>Fungi</taxon>
        <taxon>Dikarya</taxon>
        <taxon>Basidiomycota</taxon>
        <taxon>Agaricomycotina</taxon>
        <taxon>Agaricomycetes</taxon>
        <taxon>Polyporales</taxon>
        <taxon>Fomitopsis</taxon>
    </lineage>
</organism>
<sequence>MKNKKICVVLAPPAPICRKTTGTVLCVEAEELAHPLPESGRCCTNGPKNPNSVHANVAQLVASSLLSLVFGLGTLYSARPPSNIATIKMAKKSDVQEGPKSKQFAVQDEQRGTRVSYSRLAGASGCSEPSFAATSEAPEDVDDASSLPAISGPADSNPTPTPDAISGQREPSRTLEHAPAVPLDIAQRYGSPVSPPGLTQRDCGVKKVKTTQQAPMVAGPTDDINGTIESVSGQHSVTTLLATELAAAQGVLQGLTLQLDTLVLNTPDNGTLIHTSQESTWAFPNELISIKLPDTRSDEEEEVIQDPEAEHYAAHLWSTPSAGGTEPPAPATGEDT</sequence>
<dbReference type="Proteomes" id="UP000076727">
    <property type="component" value="Unassembled WGS sequence"/>
</dbReference>
<feature type="compositionally biased region" description="Basic and acidic residues" evidence="1">
    <location>
        <begin position="91"/>
        <end position="100"/>
    </location>
</feature>